<evidence type="ECO:0000256" key="3">
    <source>
        <dbReference type="ARBA" id="ARBA00022475"/>
    </source>
</evidence>
<proteinExistence type="predicted"/>
<dbReference type="GO" id="GO:0006826">
    <property type="term" value="P:iron ion transport"/>
    <property type="evidence" value="ECO:0007669"/>
    <property type="project" value="UniProtKB-KW"/>
</dbReference>
<dbReference type="SUPFAM" id="SSF52540">
    <property type="entry name" value="P-loop containing nucleoside triphosphate hydrolases"/>
    <property type="match status" value="1"/>
</dbReference>
<keyword evidence="3" id="KW-1003">Cell membrane</keyword>
<keyword evidence="9" id="KW-0472">Membrane</keyword>
<dbReference type="EMBL" id="CP001287">
    <property type="protein sequence ID" value="ACK67021.1"/>
    <property type="molecule type" value="Genomic_DNA"/>
</dbReference>
<dbReference type="AlphaFoldDB" id="B7JWH6"/>
<dbReference type="eggNOG" id="COG1120">
    <property type="taxonomic scope" value="Bacteria"/>
</dbReference>
<sequence length="269" mass="30306">MNNSNNNHSRLEAKNLTLAYNKKNIIIDLDLEISTGKITILVGSNGCGKSTLLRGMARLLKPKQGMVYLDGKAISKLSTKAVAKRLGLLPQNPTYPEGLTVRDLVSQGRYPHQTWWQQWSKDDEELVNKALISTELIPLANRRLDTLSGGQRQRAWIAMALAQDTDILLLDEPTTFLDLAHQVEILNLLYQLNKNRGRTIVMVLHDLNQACRYADYLVAIKQGKIYAQGQPETVMTETMIQAVFNLECRIIRDPVSQTPMCIPIKCYST</sequence>
<dbReference type="RefSeq" id="WP_012596283.1">
    <property type="nucleotide sequence ID" value="NC_011726.1"/>
</dbReference>
<evidence type="ECO:0000256" key="1">
    <source>
        <dbReference type="ARBA" id="ARBA00004202"/>
    </source>
</evidence>
<gene>
    <name evidence="11" type="ordered locus">PCC8801_3037</name>
</gene>
<evidence type="ECO:0000256" key="6">
    <source>
        <dbReference type="ARBA" id="ARBA00022840"/>
    </source>
</evidence>
<evidence type="ECO:0000256" key="4">
    <source>
        <dbReference type="ARBA" id="ARBA00022496"/>
    </source>
</evidence>
<dbReference type="InterPro" id="IPR027417">
    <property type="entry name" value="P-loop_NTPase"/>
</dbReference>
<protein>
    <submittedName>
        <fullName evidence="11">ABC transporter related</fullName>
    </submittedName>
</protein>
<evidence type="ECO:0000256" key="9">
    <source>
        <dbReference type="ARBA" id="ARBA00023136"/>
    </source>
</evidence>
<dbReference type="OrthoDB" id="9806726at2"/>
<dbReference type="GO" id="GO:0016887">
    <property type="term" value="F:ATP hydrolysis activity"/>
    <property type="evidence" value="ECO:0007669"/>
    <property type="project" value="InterPro"/>
</dbReference>
<dbReference type="InterPro" id="IPR017871">
    <property type="entry name" value="ABC_transporter-like_CS"/>
</dbReference>
<feature type="domain" description="ABC transporter" evidence="10">
    <location>
        <begin position="11"/>
        <end position="247"/>
    </location>
</feature>
<dbReference type="InterPro" id="IPR003593">
    <property type="entry name" value="AAA+_ATPase"/>
</dbReference>
<dbReference type="PANTHER" id="PTHR42771">
    <property type="entry name" value="IRON(3+)-HYDROXAMATE IMPORT ATP-BINDING PROTEIN FHUC"/>
    <property type="match status" value="1"/>
</dbReference>
<keyword evidence="2" id="KW-0813">Transport</keyword>
<dbReference type="InterPro" id="IPR051535">
    <property type="entry name" value="Siderophore_ABC-ATPase"/>
</dbReference>
<dbReference type="PROSITE" id="PS50893">
    <property type="entry name" value="ABC_TRANSPORTER_2"/>
    <property type="match status" value="1"/>
</dbReference>
<dbReference type="GO" id="GO:0005886">
    <property type="term" value="C:plasma membrane"/>
    <property type="evidence" value="ECO:0007669"/>
    <property type="project" value="UniProtKB-SubCell"/>
</dbReference>
<name>B7JWH6_RIPO1</name>
<dbReference type="Proteomes" id="UP000008204">
    <property type="component" value="Chromosome"/>
</dbReference>
<keyword evidence="8" id="KW-0406">Ion transport</keyword>
<organism evidence="11 12">
    <name type="scientific">Rippkaea orientalis (strain PCC 8801 / RF-1)</name>
    <name type="common">Cyanothece sp. (strain PCC 8801)</name>
    <dbReference type="NCBI Taxonomy" id="41431"/>
    <lineage>
        <taxon>Bacteria</taxon>
        <taxon>Bacillati</taxon>
        <taxon>Cyanobacteriota</taxon>
        <taxon>Cyanophyceae</taxon>
        <taxon>Oscillatoriophycideae</taxon>
        <taxon>Chroococcales</taxon>
        <taxon>Aphanothecaceae</taxon>
        <taxon>Rippkaea</taxon>
        <taxon>Rippkaea orientalis</taxon>
    </lineage>
</organism>
<evidence type="ECO:0000256" key="7">
    <source>
        <dbReference type="ARBA" id="ARBA00023004"/>
    </source>
</evidence>
<dbReference type="PROSITE" id="PS00211">
    <property type="entry name" value="ABC_TRANSPORTER_1"/>
    <property type="match status" value="1"/>
</dbReference>
<dbReference type="STRING" id="41431.PCC8801_3037"/>
<dbReference type="CDD" id="cd03214">
    <property type="entry name" value="ABC_Iron-Siderophores_B12_Hemin"/>
    <property type="match status" value="1"/>
</dbReference>
<evidence type="ECO:0000313" key="12">
    <source>
        <dbReference type="Proteomes" id="UP000008204"/>
    </source>
</evidence>
<keyword evidence="4" id="KW-0410">Iron transport</keyword>
<dbReference type="GO" id="GO:0005524">
    <property type="term" value="F:ATP binding"/>
    <property type="evidence" value="ECO:0007669"/>
    <property type="project" value="UniProtKB-KW"/>
</dbReference>
<evidence type="ECO:0000256" key="8">
    <source>
        <dbReference type="ARBA" id="ARBA00023065"/>
    </source>
</evidence>
<dbReference type="Gene3D" id="3.40.50.300">
    <property type="entry name" value="P-loop containing nucleotide triphosphate hydrolases"/>
    <property type="match status" value="1"/>
</dbReference>
<dbReference type="KEGG" id="cyp:PCC8801_3037"/>
<dbReference type="PANTHER" id="PTHR42771:SF2">
    <property type="entry name" value="IRON(3+)-HYDROXAMATE IMPORT ATP-BINDING PROTEIN FHUC"/>
    <property type="match status" value="1"/>
</dbReference>
<keyword evidence="5" id="KW-0547">Nucleotide-binding</keyword>
<dbReference type="FunFam" id="3.40.50.300:FF:000134">
    <property type="entry name" value="Iron-enterobactin ABC transporter ATP-binding protein"/>
    <property type="match status" value="1"/>
</dbReference>
<evidence type="ECO:0000256" key="2">
    <source>
        <dbReference type="ARBA" id="ARBA00022448"/>
    </source>
</evidence>
<keyword evidence="7" id="KW-0408">Iron</keyword>
<dbReference type="SMART" id="SM00382">
    <property type="entry name" value="AAA"/>
    <property type="match status" value="1"/>
</dbReference>
<reference evidence="12" key="1">
    <citation type="journal article" date="2011" name="MBio">
        <title>Novel metabolic attributes of the genus Cyanothece, comprising a group of unicellular nitrogen-fixing Cyanobacteria.</title>
        <authorList>
            <person name="Bandyopadhyay A."/>
            <person name="Elvitigala T."/>
            <person name="Welsh E."/>
            <person name="Stockel J."/>
            <person name="Liberton M."/>
            <person name="Min H."/>
            <person name="Sherman L.A."/>
            <person name="Pakrasi H.B."/>
        </authorList>
    </citation>
    <scope>NUCLEOTIDE SEQUENCE [LARGE SCALE GENOMIC DNA]</scope>
    <source>
        <strain evidence="12">PCC 8801</strain>
    </source>
</reference>
<dbReference type="HOGENOM" id="CLU_000604_1_11_3"/>
<accession>B7JWH6</accession>
<keyword evidence="6" id="KW-0067">ATP-binding</keyword>
<keyword evidence="12" id="KW-1185">Reference proteome</keyword>
<evidence type="ECO:0000259" key="10">
    <source>
        <dbReference type="PROSITE" id="PS50893"/>
    </source>
</evidence>
<comment type="subcellular location">
    <subcellularLocation>
        <location evidence="1">Cell membrane</location>
        <topology evidence="1">Peripheral membrane protein</topology>
    </subcellularLocation>
</comment>
<evidence type="ECO:0000256" key="5">
    <source>
        <dbReference type="ARBA" id="ARBA00022741"/>
    </source>
</evidence>
<evidence type="ECO:0000313" key="11">
    <source>
        <dbReference type="EMBL" id="ACK67021.1"/>
    </source>
</evidence>
<dbReference type="Pfam" id="PF00005">
    <property type="entry name" value="ABC_tran"/>
    <property type="match status" value="1"/>
</dbReference>
<dbReference type="InterPro" id="IPR003439">
    <property type="entry name" value="ABC_transporter-like_ATP-bd"/>
</dbReference>